<sequence length="214" mass="22458">MKAHYYTAAVILLAGSVAAFADTKTPCSQTLNVPLQSRADLIIDSRPAGLQIVATDGNELHVSCSADNSENAGEVSLQFSPTSNGGKLSIKGHEHPGNNGVQIKIEVPRRTNLAVHMFAGQVTVDGVKGDKDIDIGAGQITISSIRDGDYRSVDASVGIGQVQAQAYGVDKGGFFRSFKKQSPTGDYRLQAHVTTGQVSLLGNAEHEGSAPKPD</sequence>
<protein>
    <recommendedName>
        <fullName evidence="4">Adhesin domain-containing protein</fullName>
    </recommendedName>
</protein>
<dbReference type="AlphaFoldDB" id="A0A9J7BY03"/>
<gene>
    <name evidence="2" type="ORF">MOP44_08725</name>
</gene>
<dbReference type="EMBL" id="CP093313">
    <property type="protein sequence ID" value="UWZ86014.1"/>
    <property type="molecule type" value="Genomic_DNA"/>
</dbReference>
<evidence type="ECO:0000313" key="3">
    <source>
        <dbReference type="Proteomes" id="UP001059380"/>
    </source>
</evidence>
<feature type="chain" id="PRO_5039907812" description="Adhesin domain-containing protein" evidence="1">
    <location>
        <begin position="22"/>
        <end position="214"/>
    </location>
</feature>
<name>A0A9J7BY03_9BACT</name>
<evidence type="ECO:0000256" key="1">
    <source>
        <dbReference type="SAM" id="SignalP"/>
    </source>
</evidence>
<feature type="signal peptide" evidence="1">
    <location>
        <begin position="1"/>
        <end position="21"/>
    </location>
</feature>
<keyword evidence="1" id="KW-0732">Signal</keyword>
<keyword evidence="3" id="KW-1185">Reference proteome</keyword>
<organism evidence="2 3">
    <name type="scientific">Occallatibacter riparius</name>
    <dbReference type="NCBI Taxonomy" id="1002689"/>
    <lineage>
        <taxon>Bacteria</taxon>
        <taxon>Pseudomonadati</taxon>
        <taxon>Acidobacteriota</taxon>
        <taxon>Terriglobia</taxon>
        <taxon>Terriglobales</taxon>
        <taxon>Acidobacteriaceae</taxon>
        <taxon>Occallatibacter</taxon>
    </lineage>
</organism>
<proteinExistence type="predicted"/>
<accession>A0A9J7BY03</accession>
<dbReference type="RefSeq" id="WP_260795657.1">
    <property type="nucleotide sequence ID" value="NZ_CP093313.1"/>
</dbReference>
<reference evidence="2" key="1">
    <citation type="submission" date="2021-04" db="EMBL/GenBank/DDBJ databases">
        <title>Phylogenetic analysis of Acidobacteriaceae.</title>
        <authorList>
            <person name="Qiu L."/>
            <person name="Zhang Q."/>
        </authorList>
    </citation>
    <scope>NUCLEOTIDE SEQUENCE</scope>
    <source>
        <strain evidence="2">DSM 25168</strain>
    </source>
</reference>
<dbReference type="Proteomes" id="UP001059380">
    <property type="component" value="Chromosome"/>
</dbReference>
<evidence type="ECO:0008006" key="4">
    <source>
        <dbReference type="Google" id="ProtNLM"/>
    </source>
</evidence>
<evidence type="ECO:0000313" key="2">
    <source>
        <dbReference type="EMBL" id="UWZ86014.1"/>
    </source>
</evidence>
<dbReference type="KEGG" id="orp:MOP44_08725"/>